<sequence length="371" mass="39790">MTTTQISQSAKLKAGTNLYRQSHVTNGYLIGNSRSQVALYSSDAPALYSALAQGADRNEICANLSISHEDFGELLAELSSVELLQTEESAIQVSQRFISQIAERAEKFGDRSKDAALSQISKRIGAELTLTRWLPGVNDSGVSKVSARQGAHIEISGNSRAAQHLFAQLIASGVTDTQFAANFRRGAELVGDLDVTGGYFSAIDNGQVFVKNSAAIAKSLSLFPAIQESAEEVPNNFAEKVIKVHFGEIDPAILALWMAAGQEHILISEISGAQLTISQLVKPGLTPCTRCLQLTINDQGNCEVIDRPKSPDEIPVVGAHYLSALLASQLLAIIDTDTAVIARDAIAIDLTDLCNTEHITISRHPMCGCSW</sequence>
<accession>A0A6J6VVM3</accession>
<dbReference type="EMBL" id="CAEZZY010000029">
    <property type="protein sequence ID" value="CAB4775409.1"/>
    <property type="molecule type" value="Genomic_DNA"/>
</dbReference>
<reference evidence="1" key="1">
    <citation type="submission" date="2020-05" db="EMBL/GenBank/DDBJ databases">
        <authorList>
            <person name="Chiriac C."/>
            <person name="Salcher M."/>
            <person name="Ghai R."/>
            <person name="Kavagutti S V."/>
        </authorList>
    </citation>
    <scope>NUCLEOTIDE SEQUENCE</scope>
</reference>
<evidence type="ECO:0000313" key="1">
    <source>
        <dbReference type="EMBL" id="CAB4775409.1"/>
    </source>
</evidence>
<name>A0A6J6VVM3_9ZZZZ</name>
<dbReference type="AlphaFoldDB" id="A0A6J6VVM3"/>
<organism evidence="1">
    <name type="scientific">freshwater metagenome</name>
    <dbReference type="NCBI Taxonomy" id="449393"/>
    <lineage>
        <taxon>unclassified sequences</taxon>
        <taxon>metagenomes</taxon>
        <taxon>ecological metagenomes</taxon>
    </lineage>
</organism>
<protein>
    <submittedName>
        <fullName evidence="1">Unannotated protein</fullName>
    </submittedName>
</protein>
<proteinExistence type="predicted"/>
<gene>
    <name evidence="1" type="ORF">UFOPK2928_00412</name>
</gene>
<dbReference type="Gene3D" id="3.40.50.720">
    <property type="entry name" value="NAD(P)-binding Rossmann-like Domain"/>
    <property type="match status" value="1"/>
</dbReference>